<dbReference type="EMBL" id="JBJKFK010008587">
    <property type="protein sequence ID" value="KAL3307038.1"/>
    <property type="molecule type" value="Genomic_DNA"/>
</dbReference>
<comment type="caution">
    <text evidence="2">The sequence shown here is derived from an EMBL/GenBank/DDBJ whole genome shotgun (WGS) entry which is preliminary data.</text>
</comment>
<gene>
    <name evidence="2" type="ORF">Ciccas_014461</name>
</gene>
<proteinExistence type="predicted"/>
<evidence type="ECO:0000256" key="1">
    <source>
        <dbReference type="SAM" id="MobiDB-lite"/>
    </source>
</evidence>
<feature type="region of interest" description="Disordered" evidence="1">
    <location>
        <begin position="40"/>
        <end position="68"/>
    </location>
</feature>
<reference evidence="2 3" key="1">
    <citation type="submission" date="2024-11" db="EMBL/GenBank/DDBJ databases">
        <title>Adaptive evolution of stress response genes in parasites aligns with host niche diversity.</title>
        <authorList>
            <person name="Hahn C."/>
            <person name="Resl P."/>
        </authorList>
    </citation>
    <scope>NUCLEOTIDE SEQUENCE [LARGE SCALE GENOMIC DNA]</scope>
    <source>
        <strain evidence="2">EGGRZ-B1_66</strain>
        <tissue evidence="2">Body</tissue>
    </source>
</reference>
<accession>A0ABD2PJF1</accession>
<protein>
    <submittedName>
        <fullName evidence="2">Uncharacterized protein</fullName>
    </submittedName>
</protein>
<name>A0ABD2PJF1_9PLAT</name>
<dbReference type="Proteomes" id="UP001626550">
    <property type="component" value="Unassembled WGS sequence"/>
</dbReference>
<organism evidence="2 3">
    <name type="scientific">Cichlidogyrus casuarinus</name>
    <dbReference type="NCBI Taxonomy" id="1844966"/>
    <lineage>
        <taxon>Eukaryota</taxon>
        <taxon>Metazoa</taxon>
        <taxon>Spiralia</taxon>
        <taxon>Lophotrochozoa</taxon>
        <taxon>Platyhelminthes</taxon>
        <taxon>Monogenea</taxon>
        <taxon>Monopisthocotylea</taxon>
        <taxon>Dactylogyridea</taxon>
        <taxon>Ancyrocephalidae</taxon>
        <taxon>Cichlidogyrus</taxon>
    </lineage>
</organism>
<dbReference type="AlphaFoldDB" id="A0ABD2PJF1"/>
<sequence length="68" mass="7366">MVADCPRYDEVRRRSVPIDGRLRARTVCDLAQIVIGIGRDDRQHSSSGLHGSRPAGGVLNGQRAGVQI</sequence>
<keyword evidence="3" id="KW-1185">Reference proteome</keyword>
<evidence type="ECO:0000313" key="3">
    <source>
        <dbReference type="Proteomes" id="UP001626550"/>
    </source>
</evidence>
<evidence type="ECO:0000313" key="2">
    <source>
        <dbReference type="EMBL" id="KAL3307038.1"/>
    </source>
</evidence>